<accession>A0A845DV14</accession>
<gene>
    <name evidence="3" type="ORF">GLW04_15250</name>
</gene>
<dbReference type="AlphaFoldDB" id="A0A845DV14"/>
<dbReference type="OrthoDB" id="1932566at2"/>
<evidence type="ECO:0008006" key="5">
    <source>
        <dbReference type="Google" id="ProtNLM"/>
    </source>
</evidence>
<evidence type="ECO:0000313" key="3">
    <source>
        <dbReference type="EMBL" id="MYL21256.1"/>
    </source>
</evidence>
<feature type="compositionally biased region" description="Polar residues" evidence="1">
    <location>
        <begin position="62"/>
        <end position="74"/>
    </location>
</feature>
<reference evidence="3 4" key="1">
    <citation type="submission" date="2019-11" db="EMBL/GenBank/DDBJ databases">
        <title>Genome sequences of 17 halophilic strains isolated from different environments.</title>
        <authorList>
            <person name="Furrow R.E."/>
        </authorList>
    </citation>
    <scope>NUCLEOTIDE SEQUENCE [LARGE SCALE GENOMIC DNA]</scope>
    <source>
        <strain evidence="3 4">22511_23_Filter</strain>
    </source>
</reference>
<feature type="signal peptide" evidence="2">
    <location>
        <begin position="1"/>
        <end position="29"/>
    </location>
</feature>
<proteinExistence type="predicted"/>
<evidence type="ECO:0000313" key="4">
    <source>
        <dbReference type="Proteomes" id="UP000460949"/>
    </source>
</evidence>
<sequence>MKKWVLSTTVLLLAAAGIGWYLMSTQAEAMTEQEVKEAMTESAEKADEKLQTYEEEGKNPFGSEQSQSELTDSDYQSYIHSMSHQKVKANKKWGFTEIHPDRIDWLLTGLDQTTLTHKQVYKEILTKWQAGDFSTADEDHNRIWTLQNGNVGKATGVLTPQEEAQLLKTRKN</sequence>
<organism evidence="3 4">
    <name type="scientific">Halobacillus litoralis</name>
    <dbReference type="NCBI Taxonomy" id="45668"/>
    <lineage>
        <taxon>Bacteria</taxon>
        <taxon>Bacillati</taxon>
        <taxon>Bacillota</taxon>
        <taxon>Bacilli</taxon>
        <taxon>Bacillales</taxon>
        <taxon>Bacillaceae</taxon>
        <taxon>Halobacillus</taxon>
    </lineage>
</organism>
<evidence type="ECO:0000256" key="2">
    <source>
        <dbReference type="SAM" id="SignalP"/>
    </source>
</evidence>
<evidence type="ECO:0000256" key="1">
    <source>
        <dbReference type="SAM" id="MobiDB-lite"/>
    </source>
</evidence>
<dbReference type="EMBL" id="WMET01000004">
    <property type="protein sequence ID" value="MYL21256.1"/>
    <property type="molecule type" value="Genomic_DNA"/>
</dbReference>
<name>A0A845DV14_9BACI</name>
<comment type="caution">
    <text evidence="3">The sequence shown here is derived from an EMBL/GenBank/DDBJ whole genome shotgun (WGS) entry which is preliminary data.</text>
</comment>
<dbReference type="RefSeq" id="WP_160838798.1">
    <property type="nucleotide sequence ID" value="NZ_WMET01000004.1"/>
</dbReference>
<dbReference type="Proteomes" id="UP000460949">
    <property type="component" value="Unassembled WGS sequence"/>
</dbReference>
<feature type="compositionally biased region" description="Basic and acidic residues" evidence="1">
    <location>
        <begin position="36"/>
        <end position="58"/>
    </location>
</feature>
<dbReference type="InterPro" id="IPR046208">
    <property type="entry name" value="DUF6241"/>
</dbReference>
<feature type="region of interest" description="Disordered" evidence="1">
    <location>
        <begin position="36"/>
        <end position="74"/>
    </location>
</feature>
<dbReference type="Pfam" id="PF19754">
    <property type="entry name" value="DUF6241"/>
    <property type="match status" value="1"/>
</dbReference>
<feature type="chain" id="PRO_5032282921" description="CTP synthase" evidence="2">
    <location>
        <begin position="30"/>
        <end position="172"/>
    </location>
</feature>
<protein>
    <recommendedName>
        <fullName evidence="5">CTP synthase</fullName>
    </recommendedName>
</protein>
<keyword evidence="2" id="KW-0732">Signal</keyword>